<feature type="domain" description="SOCS box" evidence="4">
    <location>
        <begin position="625"/>
        <end position="678"/>
    </location>
</feature>
<evidence type="ECO:0000256" key="3">
    <source>
        <dbReference type="PROSITE-ProRule" id="PRU00023"/>
    </source>
</evidence>
<reference evidence="5" key="1">
    <citation type="journal article" date="2016" name="Sci. Rep.">
        <title>Molecular characterization of firefly nuptial gifts: a multi-omics approach sheds light on postcopulatory sexual selection.</title>
        <authorList>
            <person name="Al-Wathiqui N."/>
            <person name="Fallon T.R."/>
            <person name="South A."/>
            <person name="Weng J.K."/>
            <person name="Lewis S.M."/>
        </authorList>
    </citation>
    <scope>NUCLEOTIDE SEQUENCE</scope>
</reference>
<dbReference type="OrthoDB" id="3246549at2759"/>
<dbReference type="EMBL" id="GEZM01103134">
    <property type="protein sequence ID" value="JAV51538.1"/>
    <property type="molecule type" value="Transcribed_RNA"/>
</dbReference>
<evidence type="ECO:0000256" key="2">
    <source>
        <dbReference type="ARBA" id="ARBA00023043"/>
    </source>
</evidence>
<reference evidence="6 7" key="2">
    <citation type="journal article" date="2018" name="Elife">
        <title>Firefly genomes illuminate parallel origins of bioluminescence in beetles.</title>
        <authorList>
            <person name="Fallon T.R."/>
            <person name="Lower S.E."/>
            <person name="Chang C.H."/>
            <person name="Bessho-Uehara M."/>
            <person name="Martin G.J."/>
            <person name="Bewick A.J."/>
            <person name="Behringer M."/>
            <person name="Debat H.J."/>
            <person name="Wong I."/>
            <person name="Day J.C."/>
            <person name="Suvorov A."/>
            <person name="Silva C.J."/>
            <person name="Stanger-Hall K.F."/>
            <person name="Hall D.W."/>
            <person name="Schmitz R.J."/>
            <person name="Nelson D.R."/>
            <person name="Lewis S.M."/>
            <person name="Shigenobu S."/>
            <person name="Bybee S.M."/>
            <person name="Larracuente A.M."/>
            <person name="Oba Y."/>
            <person name="Weng J.K."/>
        </authorList>
    </citation>
    <scope>NUCLEOTIDE SEQUENCE [LARGE SCALE GENOMIC DNA]</scope>
    <source>
        <strain evidence="6">1611_PpyrPB1</strain>
        <tissue evidence="6">Whole body</tissue>
    </source>
</reference>
<sequence>MGSSVSQVFQSGSALLSNAHGHRVTDSTRQKVQTVFDALRANAKIGVQRLEGLLQQIPKNENILMIHDESGYNLLQRCVGANNVELVRWLLARHSSADISRCPCSLPLHIACLKGYSECVELLLKHGAKIDVEARMCWPGPHSNNCEHRGKYSNINADDNCMDRDRDRPPKLQSAIYYALDGDQVEILEMLSLRSGDPWNGLFRNRKPLLHAACERGAWRCTQFLVTLRADEIHILKDEYYPIHYAVLHDSRFLELLINAGADTAVRTCTQQMTLLHVVFLVAHKSAEDTISTIRLLLEHGCKQLINTPDSLGNTPLHALIVRYALEEARYGYDKWNKWDILHLVRYMIQSGARQSINQMGNSALACVLRHVRDWDICYELLHMLLAEGGEPNMVGRDGSVPIMVCLVPLINKDPLHHFTHSMKVCYLNCIRILLKYGASPNCSYRENLTPLHILVFTVSENITLNCDVQKQLNFEFIKNLLILLLSYGLDPNVRASNRTQHILQSCMDMIQNVRDCRDIDYVYDLTLTLIQYGANPDLSLNISEAIKSYPLQRSQSLWKSKNYILYYYIMLVSRKENVITDPKMSFAKIIMLFYLVMKHKPLFECLKMLHTQQLSLVPDRRTEPLTCIIRDLYKRPRSLKQICRVKIHNCLSQKPGLYLNKLNLPNSLKDYIINFEL</sequence>
<dbReference type="Pfam" id="PF12796">
    <property type="entry name" value="Ank_2"/>
    <property type="match status" value="1"/>
</dbReference>
<name>A0A1Y1JQU2_PHOPY</name>
<dbReference type="SUPFAM" id="SSF158235">
    <property type="entry name" value="SOCS box-like"/>
    <property type="match status" value="1"/>
</dbReference>
<evidence type="ECO:0000256" key="1">
    <source>
        <dbReference type="ARBA" id="ARBA00022737"/>
    </source>
</evidence>
<reference evidence="6" key="3">
    <citation type="submission" date="2019-08" db="EMBL/GenBank/DDBJ databases">
        <authorList>
            <consortium name="Photinus pyralis genome working group"/>
            <person name="Fallon T.R."/>
            <person name="Sander Lower S.E."/>
            <person name="Weng J.-K."/>
        </authorList>
    </citation>
    <scope>NUCLEOTIDE SEQUENCE</scope>
    <source>
        <strain evidence="6">1611_PpyrPB1</strain>
        <tissue evidence="6">Whole body</tissue>
    </source>
</reference>
<dbReference type="PANTHER" id="PTHR24198:SF165">
    <property type="entry name" value="ANKYRIN REPEAT-CONTAINING PROTEIN-RELATED"/>
    <property type="match status" value="1"/>
</dbReference>
<dbReference type="Gene3D" id="1.10.750.20">
    <property type="entry name" value="SOCS box"/>
    <property type="match status" value="1"/>
</dbReference>
<evidence type="ECO:0000313" key="7">
    <source>
        <dbReference type="Proteomes" id="UP000327044"/>
    </source>
</evidence>
<dbReference type="CDD" id="cd03716">
    <property type="entry name" value="SOCS_ASB_like"/>
    <property type="match status" value="1"/>
</dbReference>
<dbReference type="GO" id="GO:0035556">
    <property type="term" value="P:intracellular signal transduction"/>
    <property type="evidence" value="ECO:0007669"/>
    <property type="project" value="InterPro"/>
</dbReference>
<evidence type="ECO:0000313" key="6">
    <source>
        <dbReference type="EMBL" id="KAB0798390.1"/>
    </source>
</evidence>
<dbReference type="InterPro" id="IPR036770">
    <property type="entry name" value="Ankyrin_rpt-contain_sf"/>
</dbReference>
<dbReference type="SMART" id="SM00969">
    <property type="entry name" value="SOCS_box"/>
    <property type="match status" value="1"/>
</dbReference>
<evidence type="ECO:0000313" key="5">
    <source>
        <dbReference type="EMBL" id="JAV51539.1"/>
    </source>
</evidence>
<dbReference type="Proteomes" id="UP000327044">
    <property type="component" value="Unassembled WGS sequence"/>
</dbReference>
<feature type="repeat" description="ANK" evidence="3">
    <location>
        <begin position="107"/>
        <end position="135"/>
    </location>
</feature>
<keyword evidence="7" id="KW-1185">Reference proteome</keyword>
<gene>
    <name evidence="6" type="ORF">PPYR_09383</name>
</gene>
<evidence type="ECO:0000259" key="4">
    <source>
        <dbReference type="PROSITE" id="PS50225"/>
    </source>
</evidence>
<dbReference type="InterPro" id="IPR002110">
    <property type="entry name" value="Ankyrin_rpt"/>
</dbReference>
<dbReference type="AlphaFoldDB" id="A0A1Y1JQU2"/>
<organism evidence="5">
    <name type="scientific">Photinus pyralis</name>
    <name type="common">Common eastern firefly</name>
    <name type="synonym">Lampyris pyralis</name>
    <dbReference type="NCBI Taxonomy" id="7054"/>
    <lineage>
        <taxon>Eukaryota</taxon>
        <taxon>Metazoa</taxon>
        <taxon>Ecdysozoa</taxon>
        <taxon>Arthropoda</taxon>
        <taxon>Hexapoda</taxon>
        <taxon>Insecta</taxon>
        <taxon>Pterygota</taxon>
        <taxon>Neoptera</taxon>
        <taxon>Endopterygota</taxon>
        <taxon>Coleoptera</taxon>
        <taxon>Polyphaga</taxon>
        <taxon>Elateriformia</taxon>
        <taxon>Elateroidea</taxon>
        <taxon>Lampyridae</taxon>
        <taxon>Lampyrinae</taxon>
        <taxon>Photinus</taxon>
    </lineage>
</organism>
<dbReference type="PROSITE" id="PS50088">
    <property type="entry name" value="ANK_REPEAT"/>
    <property type="match status" value="1"/>
</dbReference>
<proteinExistence type="predicted"/>
<dbReference type="PANTHER" id="PTHR24198">
    <property type="entry name" value="ANKYRIN REPEAT AND PROTEIN KINASE DOMAIN-CONTAINING PROTEIN"/>
    <property type="match status" value="1"/>
</dbReference>
<keyword evidence="1" id="KW-0677">Repeat</keyword>
<dbReference type="Pfam" id="PF07525">
    <property type="entry name" value="SOCS_box"/>
    <property type="match status" value="1"/>
</dbReference>
<dbReference type="SUPFAM" id="SSF48403">
    <property type="entry name" value="Ankyrin repeat"/>
    <property type="match status" value="1"/>
</dbReference>
<protein>
    <recommendedName>
        <fullName evidence="4">SOCS box domain-containing protein</fullName>
    </recommendedName>
</protein>
<keyword evidence="2 3" id="KW-0040">ANK repeat</keyword>
<dbReference type="InterPro" id="IPR036036">
    <property type="entry name" value="SOCS_box-like_dom_sf"/>
</dbReference>
<dbReference type="PROSITE" id="PS50225">
    <property type="entry name" value="SOCS"/>
    <property type="match status" value="1"/>
</dbReference>
<accession>A0A1Y1JQU2</accession>
<dbReference type="InParanoid" id="A0A1Y1JQU2"/>
<dbReference type="PROSITE" id="PS50297">
    <property type="entry name" value="ANK_REP_REGION"/>
    <property type="match status" value="1"/>
</dbReference>
<dbReference type="Gene3D" id="1.25.40.20">
    <property type="entry name" value="Ankyrin repeat-containing domain"/>
    <property type="match status" value="3"/>
</dbReference>
<dbReference type="SMART" id="SM00248">
    <property type="entry name" value="ANK"/>
    <property type="match status" value="9"/>
</dbReference>
<dbReference type="EMBL" id="GEZM01103133">
    <property type="protein sequence ID" value="JAV51539.1"/>
    <property type="molecule type" value="Transcribed_RNA"/>
</dbReference>
<dbReference type="InterPro" id="IPR001496">
    <property type="entry name" value="SOCS_box"/>
</dbReference>
<dbReference type="EMBL" id="VVIM01000006">
    <property type="protein sequence ID" value="KAB0798390.1"/>
    <property type="molecule type" value="Genomic_DNA"/>
</dbReference>